<dbReference type="AlphaFoldDB" id="C7XXT3"/>
<dbReference type="PANTHER" id="PTHR39209:SF2">
    <property type="entry name" value="CYTOPLASMIC PROTEIN"/>
    <property type="match status" value="1"/>
</dbReference>
<reference evidence="3 4" key="1">
    <citation type="submission" date="2009-06" db="EMBL/GenBank/DDBJ databases">
        <title>The Genome Sequence of Lactobacillus coleohominis strain 101-4-CHN.</title>
        <authorList>
            <consortium name="The Broad Institute Genome Sequencing Platform"/>
            <person name="Ward D."/>
            <person name="Young S.K."/>
            <person name="Zeng Q."/>
            <person name="Koehrsen M."/>
            <person name="Alvarado L."/>
            <person name="Berlin A."/>
            <person name="Borenstein D."/>
            <person name="Chen Z."/>
            <person name="Engels R."/>
            <person name="Freedman E."/>
            <person name="Gellesch M."/>
            <person name="Goldberg J."/>
            <person name="Griggs A."/>
            <person name="Gujja S."/>
            <person name="Heiman D."/>
            <person name="Hepburn T."/>
            <person name="Howarth C."/>
            <person name="Jen D."/>
            <person name="Larson L."/>
            <person name="Lewis B."/>
            <person name="Mehta T."/>
            <person name="Park D."/>
            <person name="Pearson M."/>
            <person name="Roberts A."/>
            <person name="Saif S."/>
            <person name="Shea T."/>
            <person name="Shenoy N."/>
            <person name="Sisk P."/>
            <person name="Stolte C."/>
            <person name="Sykes S."/>
            <person name="Walk T."/>
            <person name="White J."/>
            <person name="Yandava C."/>
            <person name="Liu Y."/>
            <person name="Xu Q."/>
            <person name="Lander E."/>
            <person name="Nusbaum C."/>
            <person name="Galagan J."/>
            <person name="Birren B."/>
        </authorList>
    </citation>
    <scope>NUCLEOTIDE SEQUENCE [LARGE SCALE GENOMIC DNA]</scope>
    <source>
        <strain evidence="3 4">101-4-CHN</strain>
    </source>
</reference>
<dbReference type="GO" id="GO:0003723">
    <property type="term" value="F:RNA binding"/>
    <property type="evidence" value="ECO:0007669"/>
    <property type="project" value="InterPro"/>
</dbReference>
<evidence type="ECO:0000313" key="3">
    <source>
        <dbReference type="EMBL" id="EEU29561.1"/>
    </source>
</evidence>
<gene>
    <name evidence="3" type="ORF">HMPREF0501_01568</name>
</gene>
<protein>
    <submittedName>
        <fullName evidence="3">B3/4 domain protein</fullName>
    </submittedName>
</protein>
<dbReference type="SMART" id="SM00873">
    <property type="entry name" value="B3_4"/>
    <property type="match status" value="1"/>
</dbReference>
<name>C7XXT3_9LACO</name>
<organism evidence="3 4">
    <name type="scientific">Limosilactobacillus coleohominis 101-4-CHN</name>
    <dbReference type="NCBI Taxonomy" id="575594"/>
    <lineage>
        <taxon>Bacteria</taxon>
        <taxon>Bacillati</taxon>
        <taxon>Bacillota</taxon>
        <taxon>Bacilli</taxon>
        <taxon>Lactobacillales</taxon>
        <taxon>Lactobacillaceae</taxon>
        <taxon>Limosilactobacillus</taxon>
    </lineage>
</organism>
<evidence type="ECO:0000259" key="2">
    <source>
        <dbReference type="SMART" id="SM00873"/>
    </source>
</evidence>
<dbReference type="Proteomes" id="UP000003987">
    <property type="component" value="Unassembled WGS sequence"/>
</dbReference>
<dbReference type="PANTHER" id="PTHR39209">
    <property type="match status" value="1"/>
</dbReference>
<dbReference type="GO" id="GO:0004826">
    <property type="term" value="F:phenylalanine-tRNA ligase activity"/>
    <property type="evidence" value="ECO:0007669"/>
    <property type="project" value="InterPro"/>
</dbReference>
<dbReference type="Pfam" id="PF03483">
    <property type="entry name" value="B3_4"/>
    <property type="match status" value="1"/>
</dbReference>
<dbReference type="HOGENOM" id="CLU_076869_1_0_9"/>
<dbReference type="InterPro" id="IPR005146">
    <property type="entry name" value="B3/B4_tRNA-bd"/>
</dbReference>
<evidence type="ECO:0000256" key="1">
    <source>
        <dbReference type="SAM" id="Coils"/>
    </source>
</evidence>
<accession>C7XXT3</accession>
<dbReference type="EMBL" id="GG698807">
    <property type="protein sequence ID" value="EEU29561.1"/>
    <property type="molecule type" value="Genomic_DNA"/>
</dbReference>
<feature type="domain" description="B3/B4 tRNA-binding" evidence="2">
    <location>
        <begin position="62"/>
        <end position="216"/>
    </location>
</feature>
<dbReference type="SUPFAM" id="SSF56037">
    <property type="entry name" value="PheT/TilS domain"/>
    <property type="match status" value="1"/>
</dbReference>
<sequence length="234" mass="26697">MKFVITSDIFEQVPNMYVGVVVAHGINNSIDYPIIDEMLNKYMQAAQEKFADTNVKQRPEIIPYREAFRKIGINPNRFPYSAEALFKRLSKGKDLPHINPLVDLNNAISLKYTVPMGTHTLDNVTEDIMMRTAKAGDQFVPLGKDTVETPDDGEVVYAVGNEVRTRRWTWRQSEYGKITPDTKDVFFPIDGFVDINKEAVDQAKEDLANLLHKIFSVETQSGIVDRTHPSFEWN</sequence>
<dbReference type="eggNOG" id="COG3382">
    <property type="taxonomic scope" value="Bacteria"/>
</dbReference>
<keyword evidence="4" id="KW-1185">Reference proteome</keyword>
<evidence type="ECO:0000313" key="4">
    <source>
        <dbReference type="Proteomes" id="UP000003987"/>
    </source>
</evidence>
<feature type="coiled-coil region" evidence="1">
    <location>
        <begin position="193"/>
        <end position="220"/>
    </location>
</feature>
<keyword evidence="1" id="KW-0175">Coiled coil</keyword>
<dbReference type="Gene3D" id="3.50.40.10">
    <property type="entry name" value="Phenylalanyl-trna Synthetase, Chain B, domain 3"/>
    <property type="match status" value="1"/>
</dbReference>
<dbReference type="STRING" id="575594.HMPREF0501_01568"/>
<dbReference type="InterPro" id="IPR020825">
    <property type="entry name" value="Phe-tRNA_synthase-like_B3/B4"/>
</dbReference>
<dbReference type="OrthoDB" id="276580at2"/>
<proteinExistence type="predicted"/>
<dbReference type="RefSeq" id="WP_006917509.1">
    <property type="nucleotide sequence ID" value="NZ_GG698807.1"/>
</dbReference>